<proteinExistence type="inferred from homology"/>
<keyword evidence="10 12" id="KW-0560">Oxidoreductase</keyword>
<evidence type="ECO:0000256" key="14">
    <source>
        <dbReference type="PIRSR" id="PIRSR006769-2"/>
    </source>
</evidence>
<dbReference type="OrthoDB" id="9800865at2"/>
<feature type="binding site" evidence="14">
    <location>
        <position position="167"/>
    </location>
    <ligand>
        <name>substrate</name>
    </ligand>
</feature>
<dbReference type="GO" id="GO:0008835">
    <property type="term" value="F:diaminohydroxyphosphoribosylaminopyrimidine deaminase activity"/>
    <property type="evidence" value="ECO:0007669"/>
    <property type="project" value="UniProtKB-EC"/>
</dbReference>
<evidence type="ECO:0000256" key="8">
    <source>
        <dbReference type="ARBA" id="ARBA00022833"/>
    </source>
</evidence>
<dbReference type="InterPro" id="IPR002734">
    <property type="entry name" value="RibDG_C"/>
</dbReference>
<dbReference type="PROSITE" id="PS00903">
    <property type="entry name" value="CYT_DCMP_DEAMINASES_1"/>
    <property type="match status" value="1"/>
</dbReference>
<evidence type="ECO:0000313" key="17">
    <source>
        <dbReference type="EMBL" id="SDZ88247.1"/>
    </source>
</evidence>
<dbReference type="GO" id="GO:0009231">
    <property type="term" value="P:riboflavin biosynthetic process"/>
    <property type="evidence" value="ECO:0007669"/>
    <property type="project" value="UniProtKB-UniPathway"/>
</dbReference>
<evidence type="ECO:0000256" key="5">
    <source>
        <dbReference type="ARBA" id="ARBA00007417"/>
    </source>
</evidence>
<reference evidence="17 18" key="1">
    <citation type="submission" date="2016-10" db="EMBL/GenBank/DDBJ databases">
        <authorList>
            <person name="de Groot N.N."/>
        </authorList>
    </citation>
    <scope>NUCLEOTIDE SEQUENCE [LARGE SCALE GENOMIC DNA]</scope>
    <source>
        <strain evidence="17 18">DSM 15345</strain>
    </source>
</reference>
<dbReference type="GO" id="GO:0050661">
    <property type="term" value="F:NADP binding"/>
    <property type="evidence" value="ECO:0007669"/>
    <property type="project" value="InterPro"/>
</dbReference>
<keyword evidence="11" id="KW-0511">Multifunctional enzyme</keyword>
<keyword evidence="12" id="KW-0378">Hydrolase</keyword>
<dbReference type="UniPathway" id="UPA00275">
    <property type="reaction ID" value="UER00401"/>
</dbReference>
<dbReference type="NCBIfam" id="TIGR00227">
    <property type="entry name" value="ribD_Cterm"/>
    <property type="match status" value="1"/>
</dbReference>
<comment type="catalytic activity">
    <reaction evidence="12">
        <text>5-amino-6-(5-phospho-D-ribitylamino)uracil + NADP(+) = 5-amino-6-(5-phospho-D-ribosylamino)uracil + NADPH + H(+)</text>
        <dbReference type="Rhea" id="RHEA:17845"/>
        <dbReference type="ChEBI" id="CHEBI:15378"/>
        <dbReference type="ChEBI" id="CHEBI:57783"/>
        <dbReference type="ChEBI" id="CHEBI:58349"/>
        <dbReference type="ChEBI" id="CHEBI:58421"/>
        <dbReference type="ChEBI" id="CHEBI:58453"/>
        <dbReference type="EC" id="1.1.1.193"/>
    </reaction>
</comment>
<evidence type="ECO:0000256" key="7">
    <source>
        <dbReference type="ARBA" id="ARBA00022723"/>
    </source>
</evidence>
<accession>A0A1H3WM58</accession>
<dbReference type="InterPro" id="IPR016193">
    <property type="entry name" value="Cytidine_deaminase-like"/>
</dbReference>
<feature type="binding site" evidence="14">
    <location>
        <position position="169"/>
    </location>
    <ligand>
        <name>NADP(+)</name>
        <dbReference type="ChEBI" id="CHEBI:58349"/>
    </ligand>
</feature>
<comment type="similarity">
    <text evidence="5 12">In the C-terminal section; belongs to the HTP reductase family.</text>
</comment>
<feature type="domain" description="CMP/dCMP-type deaminase" evidence="16">
    <location>
        <begin position="1"/>
        <end position="122"/>
    </location>
</feature>
<feature type="binding site" evidence="14">
    <location>
        <position position="153"/>
    </location>
    <ligand>
        <name>NADP(+)</name>
        <dbReference type="ChEBI" id="CHEBI:58349"/>
    </ligand>
</feature>
<feature type="binding site" evidence="14">
    <location>
        <position position="183"/>
    </location>
    <ligand>
        <name>substrate</name>
    </ligand>
</feature>
<dbReference type="InterPro" id="IPR011549">
    <property type="entry name" value="RibD_C"/>
</dbReference>
<evidence type="ECO:0000256" key="15">
    <source>
        <dbReference type="PIRSR" id="PIRSR006769-3"/>
    </source>
</evidence>
<keyword evidence="9 12" id="KW-0521">NADP</keyword>
<comment type="pathway">
    <text evidence="3 12">Cofactor biosynthesis; riboflavin biosynthesis; 5-amino-6-(D-ribitylamino)uracil from GTP: step 3/4.</text>
</comment>
<comment type="pathway">
    <text evidence="2 12">Cofactor biosynthesis; riboflavin biosynthesis; 5-amino-6-(D-ribitylamino)uracil from GTP: step 2/4.</text>
</comment>
<feature type="binding site" evidence="14">
    <location>
        <position position="199"/>
    </location>
    <ligand>
        <name>NADP(+)</name>
        <dbReference type="ChEBI" id="CHEBI:58349"/>
    </ligand>
</feature>
<dbReference type="NCBIfam" id="TIGR00326">
    <property type="entry name" value="eubact_ribD"/>
    <property type="match status" value="1"/>
</dbReference>
<comment type="cofactor">
    <cofactor evidence="12 15">
        <name>Zn(2+)</name>
        <dbReference type="ChEBI" id="CHEBI:29105"/>
    </cofactor>
    <text evidence="12 15">Binds 1 zinc ion.</text>
</comment>
<dbReference type="InterPro" id="IPR004794">
    <property type="entry name" value="Eubact_RibD"/>
</dbReference>
<sequence length="371" mass="38699">MRAALSLAQRGLGLTAPNPTVGCVIAKDGRVMGRGVTQPGGRPHAEQVALAQARAAWGAEALRGATAWVTLEPCAHHGRTPPCADALAAAGVSRVVSTVEDPDPRVRGRGFAALRAAGLEVTTGVLADEALALNVGFFTRLALGRPHVTLKLAAALDGRIATASGESRWITGPAARARTHLMRARSDAVLVGAGTARTDDPMLDVRLPGLEGRRPLRIVADGGLSLSLMSRLVRSAGERPLLLMHREGAARERRDALRALGVEMLPTGDRNGELLLSDALARLGARGVTRVLCEGGGRIAAALLRDDLVDEIAWFAAGAVLGADAAPAVGRLCVERLANAPTFTLSSHERLGGDTLSVWTRPLPGLRWSPA</sequence>
<dbReference type="PIRSF" id="PIRSF006769">
    <property type="entry name" value="RibD"/>
    <property type="match status" value="1"/>
</dbReference>
<evidence type="ECO:0000256" key="1">
    <source>
        <dbReference type="ARBA" id="ARBA00002151"/>
    </source>
</evidence>
<dbReference type="SUPFAM" id="SSF53927">
    <property type="entry name" value="Cytidine deaminase-like"/>
    <property type="match status" value="1"/>
</dbReference>
<feature type="binding site" evidence="14">
    <location>
        <begin position="296"/>
        <end position="302"/>
    </location>
    <ligand>
        <name>NADP(+)</name>
        <dbReference type="ChEBI" id="CHEBI:58349"/>
    </ligand>
</feature>
<feature type="binding site" evidence="14">
    <location>
        <position position="206"/>
    </location>
    <ligand>
        <name>substrate</name>
    </ligand>
</feature>
<evidence type="ECO:0000256" key="9">
    <source>
        <dbReference type="ARBA" id="ARBA00022857"/>
    </source>
</evidence>
<keyword evidence="18" id="KW-1185">Reference proteome</keyword>
<evidence type="ECO:0000256" key="4">
    <source>
        <dbReference type="ARBA" id="ARBA00005259"/>
    </source>
</evidence>
<dbReference type="InterPro" id="IPR016192">
    <property type="entry name" value="APOBEC/CMP_deaminase_Zn-bd"/>
</dbReference>
<dbReference type="Pfam" id="PF01872">
    <property type="entry name" value="RibD_C"/>
    <property type="match status" value="1"/>
</dbReference>
<dbReference type="STRING" id="89524.SAMN05444370_10226"/>
<dbReference type="GO" id="GO:0008703">
    <property type="term" value="F:5-amino-6-(5-phosphoribosylamino)uracil reductase activity"/>
    <property type="evidence" value="ECO:0007669"/>
    <property type="project" value="UniProtKB-EC"/>
</dbReference>
<feature type="binding site" evidence="15">
    <location>
        <position position="74"/>
    </location>
    <ligand>
        <name>Zn(2+)</name>
        <dbReference type="ChEBI" id="CHEBI:29105"/>
        <note>catalytic</note>
    </ligand>
</feature>
<keyword evidence="6 12" id="KW-0686">Riboflavin biosynthesis</keyword>
<evidence type="ECO:0000256" key="6">
    <source>
        <dbReference type="ARBA" id="ARBA00022619"/>
    </source>
</evidence>
<comment type="similarity">
    <text evidence="4 12">In the N-terminal section; belongs to the cytidine and deoxycytidylate deaminase family.</text>
</comment>
<evidence type="ECO:0000256" key="12">
    <source>
        <dbReference type="PIRNR" id="PIRNR006769"/>
    </source>
</evidence>
<feature type="binding site" evidence="14">
    <location>
        <position position="203"/>
    </location>
    <ligand>
        <name>substrate</name>
    </ligand>
</feature>
<evidence type="ECO:0000256" key="10">
    <source>
        <dbReference type="ARBA" id="ARBA00023002"/>
    </source>
</evidence>
<evidence type="ECO:0000256" key="2">
    <source>
        <dbReference type="ARBA" id="ARBA00004882"/>
    </source>
</evidence>
<dbReference type="PROSITE" id="PS51747">
    <property type="entry name" value="CYT_DCMP_DEAMINASES_2"/>
    <property type="match status" value="1"/>
</dbReference>
<gene>
    <name evidence="17" type="ORF">SAMN05444370_10226</name>
</gene>
<dbReference type="EMBL" id="FNQM01000002">
    <property type="protein sequence ID" value="SDZ88247.1"/>
    <property type="molecule type" value="Genomic_DNA"/>
</dbReference>
<feature type="binding site" evidence="15">
    <location>
        <position position="83"/>
    </location>
    <ligand>
        <name>Zn(2+)</name>
        <dbReference type="ChEBI" id="CHEBI:29105"/>
        <note>catalytic</note>
    </ligand>
</feature>
<dbReference type="CDD" id="cd01284">
    <property type="entry name" value="Riboflavin_deaminase-reductase"/>
    <property type="match status" value="1"/>
</dbReference>
<feature type="binding site" evidence="14">
    <location>
        <position position="294"/>
    </location>
    <ligand>
        <name>substrate</name>
    </ligand>
</feature>
<organism evidence="17 18">
    <name type="scientific">Rubrimonas cliftonensis</name>
    <dbReference type="NCBI Taxonomy" id="89524"/>
    <lineage>
        <taxon>Bacteria</taxon>
        <taxon>Pseudomonadati</taxon>
        <taxon>Pseudomonadota</taxon>
        <taxon>Alphaproteobacteria</taxon>
        <taxon>Rhodobacterales</taxon>
        <taxon>Paracoccaceae</taxon>
        <taxon>Rubrimonas</taxon>
    </lineage>
</organism>
<dbReference type="AlphaFoldDB" id="A0A1H3WM58"/>
<keyword evidence="7 12" id="KW-0479">Metal-binding</keyword>
<feature type="binding site" evidence="15">
    <location>
        <position position="44"/>
    </location>
    <ligand>
        <name>Zn(2+)</name>
        <dbReference type="ChEBI" id="CHEBI:29105"/>
        <note>catalytic</note>
    </ligand>
</feature>
<dbReference type="SUPFAM" id="SSF53597">
    <property type="entry name" value="Dihydrofolate reductase-like"/>
    <property type="match status" value="1"/>
</dbReference>
<evidence type="ECO:0000256" key="3">
    <source>
        <dbReference type="ARBA" id="ARBA00004910"/>
    </source>
</evidence>
<dbReference type="InterPro" id="IPR002125">
    <property type="entry name" value="CMP_dCMP_dom"/>
</dbReference>
<dbReference type="InterPro" id="IPR050765">
    <property type="entry name" value="Riboflavin_Biosynth_HTPR"/>
</dbReference>
<evidence type="ECO:0000259" key="16">
    <source>
        <dbReference type="PROSITE" id="PS51747"/>
    </source>
</evidence>
<evidence type="ECO:0000256" key="13">
    <source>
        <dbReference type="PIRSR" id="PIRSR006769-1"/>
    </source>
</evidence>
<protein>
    <recommendedName>
        <fullName evidence="12">Riboflavin biosynthesis protein RibD</fullName>
    </recommendedName>
    <domain>
        <recommendedName>
            <fullName evidence="12">Diaminohydroxyphosphoribosylaminopyrimidine deaminase</fullName>
            <shortName evidence="12">DRAP deaminase</shortName>
            <ecNumber evidence="12">3.5.4.26</ecNumber>
        </recommendedName>
        <alternativeName>
            <fullName evidence="12">Riboflavin-specific deaminase</fullName>
        </alternativeName>
    </domain>
    <domain>
        <recommendedName>
            <fullName evidence="12">5-amino-6-(5-phosphoribosylamino)uracil reductase</fullName>
            <ecNumber evidence="12">1.1.1.193</ecNumber>
        </recommendedName>
        <alternativeName>
            <fullName evidence="12">HTP reductase</fullName>
        </alternativeName>
    </domain>
</protein>
<keyword evidence="8 12" id="KW-0862">Zinc</keyword>
<evidence type="ECO:0000256" key="11">
    <source>
        <dbReference type="ARBA" id="ARBA00023268"/>
    </source>
</evidence>
<name>A0A1H3WM58_9RHOB</name>
<dbReference type="Pfam" id="PF00383">
    <property type="entry name" value="dCMP_cyt_deam_1"/>
    <property type="match status" value="1"/>
</dbReference>
<dbReference type="PANTHER" id="PTHR38011">
    <property type="entry name" value="DIHYDROFOLATE REDUCTASE FAMILY PROTEIN (AFU_ORTHOLOGUE AFUA_8G06820)"/>
    <property type="match status" value="1"/>
</dbReference>
<dbReference type="GO" id="GO:0008270">
    <property type="term" value="F:zinc ion binding"/>
    <property type="evidence" value="ECO:0007669"/>
    <property type="project" value="InterPro"/>
</dbReference>
<dbReference type="Proteomes" id="UP000198703">
    <property type="component" value="Unassembled WGS sequence"/>
</dbReference>
<dbReference type="EC" id="3.5.4.26" evidence="12"/>
<evidence type="ECO:0000313" key="18">
    <source>
        <dbReference type="Proteomes" id="UP000198703"/>
    </source>
</evidence>
<dbReference type="Gene3D" id="3.40.430.10">
    <property type="entry name" value="Dihydrofolate Reductase, subunit A"/>
    <property type="match status" value="1"/>
</dbReference>
<feature type="active site" description="Proton donor" evidence="13">
    <location>
        <position position="46"/>
    </location>
</feature>
<dbReference type="PANTHER" id="PTHR38011:SF7">
    <property type="entry name" value="2,5-DIAMINO-6-RIBOSYLAMINO-4(3H)-PYRIMIDINONE 5'-PHOSPHATE REDUCTASE"/>
    <property type="match status" value="1"/>
</dbReference>
<comment type="catalytic activity">
    <reaction evidence="12">
        <text>2,5-diamino-6-hydroxy-4-(5-phosphoribosylamino)-pyrimidine + H2O + H(+) = 5-amino-6-(5-phospho-D-ribosylamino)uracil + NH4(+)</text>
        <dbReference type="Rhea" id="RHEA:21868"/>
        <dbReference type="ChEBI" id="CHEBI:15377"/>
        <dbReference type="ChEBI" id="CHEBI:15378"/>
        <dbReference type="ChEBI" id="CHEBI:28938"/>
        <dbReference type="ChEBI" id="CHEBI:58453"/>
        <dbReference type="ChEBI" id="CHEBI:58614"/>
        <dbReference type="EC" id="3.5.4.26"/>
    </reaction>
</comment>
<feature type="binding site" evidence="14">
    <location>
        <position position="195"/>
    </location>
    <ligand>
        <name>NADP(+)</name>
        <dbReference type="ChEBI" id="CHEBI:58349"/>
    </ligand>
</feature>
<dbReference type="Gene3D" id="3.40.140.10">
    <property type="entry name" value="Cytidine Deaminase, domain 2"/>
    <property type="match status" value="1"/>
</dbReference>
<comment type="function">
    <text evidence="1 12">Converts 2,5-diamino-6-(ribosylamino)-4(3h)-pyrimidinone 5'-phosphate into 5-amino-6-(ribosylamino)-2,4(1h,3h)-pyrimidinedione 5'-phosphate.</text>
</comment>
<dbReference type="EC" id="1.1.1.193" evidence="12"/>
<dbReference type="InterPro" id="IPR024072">
    <property type="entry name" value="DHFR-like_dom_sf"/>
</dbReference>